<dbReference type="PANTHER" id="PTHR24305">
    <property type="entry name" value="CYTOCHROME P450"/>
    <property type="match status" value="1"/>
</dbReference>
<dbReference type="PRINTS" id="PR00465">
    <property type="entry name" value="EP450IV"/>
</dbReference>
<comment type="caution">
    <text evidence="6">The sequence shown here is derived from an EMBL/GenBank/DDBJ whole genome shotgun (WGS) entry which is preliminary data.</text>
</comment>
<reference evidence="6 7" key="1">
    <citation type="submission" date="2016-07" db="EMBL/GenBank/DDBJ databases">
        <title>Pervasive Adenine N6-methylation of Active Genes in Fungi.</title>
        <authorList>
            <consortium name="DOE Joint Genome Institute"/>
            <person name="Mondo S.J."/>
            <person name="Dannebaum R.O."/>
            <person name="Kuo R.C."/>
            <person name="Labutti K."/>
            <person name="Haridas S."/>
            <person name="Kuo A."/>
            <person name="Salamov A."/>
            <person name="Ahrendt S.R."/>
            <person name="Lipzen A."/>
            <person name="Sullivan W."/>
            <person name="Andreopoulos W.B."/>
            <person name="Clum A."/>
            <person name="Lindquist E."/>
            <person name="Daum C."/>
            <person name="Ramamoorthy G.K."/>
            <person name="Gryganskyi A."/>
            <person name="Culley D."/>
            <person name="Magnuson J.K."/>
            <person name="James T.Y."/>
            <person name="O'Malley M.A."/>
            <person name="Stajich J.E."/>
            <person name="Spatafora J.W."/>
            <person name="Visel A."/>
            <person name="Grigoriev I.V."/>
        </authorList>
    </citation>
    <scope>NUCLEOTIDE SEQUENCE [LARGE SCALE GENOMIC DNA]</scope>
    <source>
        <strain evidence="6 7">PL171</strain>
    </source>
</reference>
<dbReference type="AlphaFoldDB" id="A0A1Y2HA36"/>
<evidence type="ECO:0000256" key="5">
    <source>
        <dbReference type="PIRSR" id="PIRSR602403-1"/>
    </source>
</evidence>
<dbReference type="InterPro" id="IPR036396">
    <property type="entry name" value="Cyt_P450_sf"/>
</dbReference>
<dbReference type="PANTHER" id="PTHR24305:SF166">
    <property type="entry name" value="CYTOCHROME P450 12A4, MITOCHONDRIAL-RELATED"/>
    <property type="match status" value="1"/>
</dbReference>
<dbReference type="GO" id="GO:0005506">
    <property type="term" value="F:iron ion binding"/>
    <property type="evidence" value="ECO:0007669"/>
    <property type="project" value="InterPro"/>
</dbReference>
<dbReference type="OrthoDB" id="1470350at2759"/>
<feature type="non-terminal residue" evidence="6">
    <location>
        <position position="378"/>
    </location>
</feature>
<dbReference type="GO" id="GO:0020037">
    <property type="term" value="F:heme binding"/>
    <property type="evidence" value="ECO:0007669"/>
    <property type="project" value="InterPro"/>
</dbReference>
<dbReference type="Proteomes" id="UP000193411">
    <property type="component" value="Unassembled WGS sequence"/>
</dbReference>
<organism evidence="6 7">
    <name type="scientific">Catenaria anguillulae PL171</name>
    <dbReference type="NCBI Taxonomy" id="765915"/>
    <lineage>
        <taxon>Eukaryota</taxon>
        <taxon>Fungi</taxon>
        <taxon>Fungi incertae sedis</taxon>
        <taxon>Blastocladiomycota</taxon>
        <taxon>Blastocladiomycetes</taxon>
        <taxon>Blastocladiales</taxon>
        <taxon>Catenariaceae</taxon>
        <taxon>Catenaria</taxon>
    </lineage>
</organism>
<dbReference type="GO" id="GO:0016705">
    <property type="term" value="F:oxidoreductase activity, acting on paired donors, with incorporation or reduction of molecular oxygen"/>
    <property type="evidence" value="ECO:0007669"/>
    <property type="project" value="InterPro"/>
</dbReference>
<dbReference type="Gene3D" id="1.10.630.10">
    <property type="entry name" value="Cytochrome P450"/>
    <property type="match status" value="1"/>
</dbReference>
<keyword evidence="5" id="KW-0349">Heme</keyword>
<dbReference type="SUPFAM" id="SSF48264">
    <property type="entry name" value="Cytochrome P450"/>
    <property type="match status" value="1"/>
</dbReference>
<protein>
    <submittedName>
        <fullName evidence="6">Cytochrome P450</fullName>
    </submittedName>
</protein>
<keyword evidence="3 5" id="KW-0479">Metal-binding</keyword>
<gene>
    <name evidence="6" type="ORF">BCR44DRAFT_1442374</name>
</gene>
<dbReference type="InterPro" id="IPR002403">
    <property type="entry name" value="Cyt_P450_E_grp-IV"/>
</dbReference>
<evidence type="ECO:0000256" key="3">
    <source>
        <dbReference type="ARBA" id="ARBA00022723"/>
    </source>
</evidence>
<dbReference type="Pfam" id="PF00067">
    <property type="entry name" value="p450"/>
    <property type="match status" value="1"/>
</dbReference>
<dbReference type="PRINTS" id="PR00385">
    <property type="entry name" value="P450"/>
</dbReference>
<feature type="binding site" description="axial binding residue" evidence="5">
    <location>
        <position position="321"/>
    </location>
    <ligand>
        <name>heme</name>
        <dbReference type="ChEBI" id="CHEBI:30413"/>
    </ligand>
    <ligandPart>
        <name>Fe</name>
        <dbReference type="ChEBI" id="CHEBI:18248"/>
    </ligandPart>
</feature>
<dbReference type="EMBL" id="MCFL01000060">
    <property type="protein sequence ID" value="ORZ31456.1"/>
    <property type="molecule type" value="Genomic_DNA"/>
</dbReference>
<dbReference type="InterPro" id="IPR001128">
    <property type="entry name" value="Cyt_P450"/>
</dbReference>
<dbReference type="GO" id="GO:0004497">
    <property type="term" value="F:monooxygenase activity"/>
    <property type="evidence" value="ECO:0007669"/>
    <property type="project" value="InterPro"/>
</dbReference>
<proteinExistence type="inferred from homology"/>
<evidence type="ECO:0000256" key="1">
    <source>
        <dbReference type="ARBA" id="ARBA00001971"/>
    </source>
</evidence>
<dbReference type="InterPro" id="IPR050121">
    <property type="entry name" value="Cytochrome_P450_monoxygenase"/>
</dbReference>
<evidence type="ECO:0000313" key="7">
    <source>
        <dbReference type="Proteomes" id="UP000193411"/>
    </source>
</evidence>
<keyword evidence="4 5" id="KW-0408">Iron</keyword>
<evidence type="ECO:0000256" key="4">
    <source>
        <dbReference type="ARBA" id="ARBA00023004"/>
    </source>
</evidence>
<evidence type="ECO:0000256" key="2">
    <source>
        <dbReference type="ARBA" id="ARBA00010617"/>
    </source>
</evidence>
<comment type="similarity">
    <text evidence="2">Belongs to the cytochrome P450 family.</text>
</comment>
<accession>A0A1Y2HA36</accession>
<name>A0A1Y2HA36_9FUNG</name>
<comment type="cofactor">
    <cofactor evidence="1 5">
        <name>heme</name>
        <dbReference type="ChEBI" id="CHEBI:30413"/>
    </cofactor>
</comment>
<keyword evidence="7" id="KW-1185">Reference proteome</keyword>
<dbReference type="STRING" id="765915.A0A1Y2HA36"/>
<evidence type="ECO:0000313" key="6">
    <source>
        <dbReference type="EMBL" id="ORZ31456.1"/>
    </source>
</evidence>
<sequence length="378" mass="42151">MEECLDELYGVLDKATVKGNVVDFQELSVALTLNVIGRTALDTEFDALNNTHSPLHSAYNHLLESFSISAFNVLQGFLPFLRYMPIKRNRDIAQARDVTRDQVTRIIQRIKTDGAQAASTSVPSLMRVLLENQKRQVVGEDGTDGKLTQDEIRDEALTFLVAGHETTSNALSMTLYFLAAYPDTQSALYSALVDMPDHASLDDLLKLEALHQVVNEGLRVHSPVFATNRIALADQHVPLSDGRTLFMPKGTMLVVPIQAMHYDPELFPNPHVFQPDRWKSLRLAGHDDADLTSPTTGSGSGVRRDVHPMQFLPFLAGSRACIGRNFALMELKLFLAGIVKRYRVRLPDEEHARVAGKGERPKVHYSITARPEVVRLVF</sequence>